<dbReference type="WBParaSite" id="PgB41X_g003_t01">
    <property type="protein sequence ID" value="PgB41X_g003_t01"/>
    <property type="gene ID" value="PgB41X_g003"/>
</dbReference>
<proteinExistence type="predicted"/>
<evidence type="ECO:0000313" key="2">
    <source>
        <dbReference type="WBParaSite" id="PgB41X_g003_t01"/>
    </source>
</evidence>
<evidence type="ECO:0000313" key="1">
    <source>
        <dbReference type="Proteomes" id="UP000887569"/>
    </source>
</evidence>
<dbReference type="Gene3D" id="1.10.510.10">
    <property type="entry name" value="Transferase(Phosphotransferase) domain 1"/>
    <property type="match status" value="1"/>
</dbReference>
<protein>
    <submittedName>
        <fullName evidence="2">Protein kinase domain-containing protein</fullName>
    </submittedName>
</protein>
<dbReference type="SUPFAM" id="SSF56112">
    <property type="entry name" value="Protein kinase-like (PK-like)"/>
    <property type="match status" value="1"/>
</dbReference>
<keyword evidence="1" id="KW-1185">Reference proteome</keyword>
<dbReference type="InterPro" id="IPR011009">
    <property type="entry name" value="Kinase-like_dom_sf"/>
</dbReference>
<dbReference type="Proteomes" id="UP000887569">
    <property type="component" value="Unplaced"/>
</dbReference>
<name>A0A915A1F3_PARUN</name>
<organism evidence="1 2">
    <name type="scientific">Parascaris univalens</name>
    <name type="common">Nematode worm</name>
    <dbReference type="NCBI Taxonomy" id="6257"/>
    <lineage>
        <taxon>Eukaryota</taxon>
        <taxon>Metazoa</taxon>
        <taxon>Ecdysozoa</taxon>
        <taxon>Nematoda</taxon>
        <taxon>Chromadorea</taxon>
        <taxon>Rhabditida</taxon>
        <taxon>Spirurina</taxon>
        <taxon>Ascaridomorpha</taxon>
        <taxon>Ascaridoidea</taxon>
        <taxon>Ascarididae</taxon>
        <taxon>Parascaris</taxon>
    </lineage>
</organism>
<dbReference type="AlphaFoldDB" id="A0A915A1F3"/>
<accession>A0A915A1F3</accession>
<reference evidence="2" key="1">
    <citation type="submission" date="2022-11" db="UniProtKB">
        <authorList>
            <consortium name="WormBaseParasite"/>
        </authorList>
    </citation>
    <scope>IDENTIFICATION</scope>
</reference>
<sequence length="294" mass="32979">MLRQKTQHIAGPKVLPVELSLMIAIGCVRALAALHRAGFIHRFVSPFSFSFTNSPTVDNFLGKMLITDLSLVLPWPVRPRRRVAFVGSLHYGSTRVHYGREQGPSDDVAAKFEELLAKKLFALWQLRRNCDSEGYFPVAKVVRNEMRSEMTRARGTFTKDVAAVCDELARANLLGEQGFFHWRGEAMAVTQAKRGESIVFDGSAECESLLHADPIQATTAMRGFGTAVIYGGLDHQKIRSRVVALGTVEATGTMYRTPGPSPIDHIMIIKQFMSAFERRDPKKNFQLPDWLLWE</sequence>